<name>A0ABU2C5J9_9BURK</name>
<comment type="caution">
    <text evidence="1">The sequence shown here is derived from an EMBL/GenBank/DDBJ whole genome shotgun (WGS) entry which is preliminary data.</text>
</comment>
<proteinExistence type="predicted"/>
<dbReference type="RefSeq" id="WP_310371665.1">
    <property type="nucleotide sequence ID" value="NZ_JAVDXT010000001.1"/>
</dbReference>
<dbReference type="Gene3D" id="3.30.530.20">
    <property type="match status" value="1"/>
</dbReference>
<dbReference type="Pfam" id="PF10604">
    <property type="entry name" value="Polyketide_cyc2"/>
    <property type="match status" value="1"/>
</dbReference>
<dbReference type="InterPro" id="IPR023393">
    <property type="entry name" value="START-like_dom_sf"/>
</dbReference>
<evidence type="ECO:0008006" key="3">
    <source>
        <dbReference type="Google" id="ProtNLM"/>
    </source>
</evidence>
<evidence type="ECO:0000313" key="2">
    <source>
        <dbReference type="Proteomes" id="UP001180487"/>
    </source>
</evidence>
<evidence type="ECO:0000313" key="1">
    <source>
        <dbReference type="EMBL" id="MDR7376612.1"/>
    </source>
</evidence>
<gene>
    <name evidence="1" type="ORF">J2X19_001270</name>
</gene>
<reference evidence="1 2" key="1">
    <citation type="submission" date="2023-07" db="EMBL/GenBank/DDBJ databases">
        <title>Sorghum-associated microbial communities from plants grown in Nebraska, USA.</title>
        <authorList>
            <person name="Schachtman D."/>
        </authorList>
    </citation>
    <scope>NUCLEOTIDE SEQUENCE [LARGE SCALE GENOMIC DNA]</scope>
    <source>
        <strain evidence="1 2">BE313</strain>
    </source>
</reference>
<protein>
    <recommendedName>
        <fullName evidence="3">Polyketide cyclase</fullName>
    </recommendedName>
</protein>
<dbReference type="SUPFAM" id="SSF55961">
    <property type="entry name" value="Bet v1-like"/>
    <property type="match status" value="1"/>
</dbReference>
<accession>A0ABU2C5J9</accession>
<dbReference type="Proteomes" id="UP001180487">
    <property type="component" value="Unassembled WGS sequence"/>
</dbReference>
<dbReference type="EMBL" id="JAVDXT010000001">
    <property type="protein sequence ID" value="MDR7376612.1"/>
    <property type="molecule type" value="Genomic_DNA"/>
</dbReference>
<organism evidence="1 2">
    <name type="scientific">Rhodoferax ferrireducens</name>
    <dbReference type="NCBI Taxonomy" id="192843"/>
    <lineage>
        <taxon>Bacteria</taxon>
        <taxon>Pseudomonadati</taxon>
        <taxon>Pseudomonadota</taxon>
        <taxon>Betaproteobacteria</taxon>
        <taxon>Burkholderiales</taxon>
        <taxon>Comamonadaceae</taxon>
        <taxon>Rhodoferax</taxon>
    </lineage>
</organism>
<dbReference type="InterPro" id="IPR019587">
    <property type="entry name" value="Polyketide_cyclase/dehydratase"/>
</dbReference>
<sequence length="166" mass="18395">MPASLDVVFDAFHYHQWRARWDSLVSATHVVGGAPCPYKGAVTENAGAGMLRSLSMRTQFVSYDRPHVAAAAMVGQAFPFTQWAASMRHRATAPQESVLVYTYTFEVGPAALRWLLGPLVALVFAQQTRRRFARLQNFLALHAEEVRLWQQRDTVAPTHGAEAGVA</sequence>
<keyword evidence="2" id="KW-1185">Reference proteome</keyword>